<comment type="pathway">
    <text evidence="1">Cell wall biogenesis; peptidoglycan recycling.</text>
</comment>
<dbReference type="GO" id="GO:0016301">
    <property type="term" value="F:kinase activity"/>
    <property type="evidence" value="ECO:0007669"/>
    <property type="project" value="UniProtKB-KW"/>
</dbReference>
<keyword evidence="1" id="KW-0067">ATP-binding</keyword>
<dbReference type="PANTHER" id="PTHR30605">
    <property type="entry name" value="ANHYDRO-N-ACETYLMURAMIC ACID KINASE"/>
    <property type="match status" value="1"/>
</dbReference>
<evidence type="ECO:0000313" key="2">
    <source>
        <dbReference type="EMBL" id="MFC0563678.1"/>
    </source>
</evidence>
<dbReference type="HAMAP" id="MF_01270">
    <property type="entry name" value="AnhMurNAc_kinase"/>
    <property type="match status" value="1"/>
</dbReference>
<comment type="catalytic activity">
    <reaction evidence="1">
        <text>1,6-anhydro-N-acetyl-beta-muramate + ATP + H2O = N-acetyl-D-muramate 6-phosphate + ADP + H(+)</text>
        <dbReference type="Rhea" id="RHEA:24952"/>
        <dbReference type="ChEBI" id="CHEBI:15377"/>
        <dbReference type="ChEBI" id="CHEBI:15378"/>
        <dbReference type="ChEBI" id="CHEBI:30616"/>
        <dbReference type="ChEBI" id="CHEBI:58690"/>
        <dbReference type="ChEBI" id="CHEBI:58722"/>
        <dbReference type="ChEBI" id="CHEBI:456216"/>
        <dbReference type="EC" id="2.7.1.170"/>
    </reaction>
</comment>
<dbReference type="Pfam" id="PF03702">
    <property type="entry name" value="AnmK"/>
    <property type="match status" value="2"/>
</dbReference>
<name>A0ABV6NUF4_9ACTN</name>
<proteinExistence type="inferred from homology"/>
<gene>
    <name evidence="1" type="primary">anmK</name>
    <name evidence="2" type="ORF">ACFFHU_05800</name>
</gene>
<comment type="similarity">
    <text evidence="1">Belongs to the anhydro-N-acetylmuramic acid kinase family.</text>
</comment>
<feature type="binding site" evidence="1">
    <location>
        <begin position="20"/>
        <end position="27"/>
    </location>
    <ligand>
        <name>ATP</name>
        <dbReference type="ChEBI" id="CHEBI:30616"/>
    </ligand>
</feature>
<reference evidence="2 3" key="1">
    <citation type="submission" date="2024-09" db="EMBL/GenBank/DDBJ databases">
        <authorList>
            <person name="Sun Q."/>
            <person name="Mori K."/>
        </authorList>
    </citation>
    <scope>NUCLEOTIDE SEQUENCE [LARGE SCALE GENOMIC DNA]</scope>
    <source>
        <strain evidence="2 3">TBRC 2205</strain>
    </source>
</reference>
<evidence type="ECO:0000313" key="3">
    <source>
        <dbReference type="Proteomes" id="UP001589894"/>
    </source>
</evidence>
<keyword evidence="1" id="KW-0808">Transferase</keyword>
<comment type="function">
    <text evidence="1">Catalyzes the specific phosphorylation of 1,6-anhydro-N-acetylmuramic acid (anhMurNAc) with the simultaneous cleavage of the 1,6-anhydro ring, generating MurNAc-6-P. Is required for the utilization of anhMurNAc either imported from the medium or derived from its own cell wall murein, and thus plays a role in cell wall recycling.</text>
</comment>
<protein>
    <recommendedName>
        <fullName evidence="1">Anhydro-N-acetylmuramic acid kinase</fullName>
        <ecNumber evidence="1">2.7.1.170</ecNumber>
    </recommendedName>
    <alternativeName>
        <fullName evidence="1">AnhMurNAc kinase</fullName>
    </alternativeName>
</protein>
<dbReference type="EMBL" id="JBHLUE010000004">
    <property type="protein sequence ID" value="MFC0563678.1"/>
    <property type="molecule type" value="Genomic_DNA"/>
</dbReference>
<evidence type="ECO:0000256" key="1">
    <source>
        <dbReference type="HAMAP-Rule" id="MF_01270"/>
    </source>
</evidence>
<dbReference type="Gene3D" id="3.30.420.40">
    <property type="match status" value="2"/>
</dbReference>
<dbReference type="EC" id="2.7.1.170" evidence="1"/>
<keyword evidence="1" id="KW-0119">Carbohydrate metabolism</keyword>
<accession>A0ABV6NUF4</accession>
<dbReference type="InterPro" id="IPR043129">
    <property type="entry name" value="ATPase_NBD"/>
</dbReference>
<dbReference type="SUPFAM" id="SSF53067">
    <property type="entry name" value="Actin-like ATPase domain"/>
    <property type="match status" value="1"/>
</dbReference>
<comment type="pathway">
    <text evidence="1">Amino-sugar metabolism; 1,6-anhydro-N-acetylmuramate degradation.</text>
</comment>
<dbReference type="Proteomes" id="UP001589894">
    <property type="component" value="Unassembled WGS sequence"/>
</dbReference>
<dbReference type="RefSeq" id="WP_377336477.1">
    <property type="nucleotide sequence ID" value="NZ_JBHLUE010000004.1"/>
</dbReference>
<sequence length="432" mass="44180">MRGPAAAGLSRVRIVSLMSGTSYDGIDVAVADWELAGDTLRLRPVGERSLPYPADVPAAIAALLPPAATTIEAVCRLDTRLGQVFADAAASGLEIAGGRADLVVSPGQTVFHWIDGGRAAGTLQLGEPAWIARRTGLPVLSNLRSADIAAGGQGAPLVPAFDALLLAGAGPELPAGRPAREAVPRGVAEPAARAVLSRDDGGPAARAALNLGGIANLTVVAPPAPVLGYDIGPANALIDVAARRCGLPYDVDGARAAAGRVQPELLALLLAEPYYAASPPKSTGKELFSARYLDDRLAELGKPVNRDDLVATVTELTARIVAAACGRHGVVEVLAAGGGVRNPVLMARLAALGAGRWRLARTEELGIPAQAREAYAFGLLGWLSWHHLPGALPSVTGAREAAVLGSWTPGTAVAADRPAPGVTRPPRRLLVG</sequence>
<dbReference type="InterPro" id="IPR005338">
    <property type="entry name" value="Anhydro_N_Ac-Mur_kinase"/>
</dbReference>
<comment type="caution">
    <text evidence="2">The sequence shown here is derived from an EMBL/GenBank/DDBJ whole genome shotgun (WGS) entry which is preliminary data.</text>
</comment>
<keyword evidence="1" id="KW-0547">Nucleotide-binding</keyword>
<dbReference type="PANTHER" id="PTHR30605:SF0">
    <property type="entry name" value="ANHYDRO-N-ACETYLMURAMIC ACID KINASE"/>
    <property type="match status" value="1"/>
</dbReference>
<keyword evidence="3" id="KW-1185">Reference proteome</keyword>
<keyword evidence="1 2" id="KW-0418">Kinase</keyword>
<organism evidence="2 3">
    <name type="scientific">Plantactinospora siamensis</name>
    <dbReference type="NCBI Taxonomy" id="555372"/>
    <lineage>
        <taxon>Bacteria</taxon>
        <taxon>Bacillati</taxon>
        <taxon>Actinomycetota</taxon>
        <taxon>Actinomycetes</taxon>
        <taxon>Micromonosporales</taxon>
        <taxon>Micromonosporaceae</taxon>
        <taxon>Plantactinospora</taxon>
    </lineage>
</organism>